<gene>
    <name evidence="1" type="ORF">GCM10008955_21790</name>
</gene>
<reference evidence="2" key="1">
    <citation type="journal article" date="2019" name="Int. J. Syst. Evol. Microbiol.">
        <title>The Global Catalogue of Microorganisms (GCM) 10K type strain sequencing project: providing services to taxonomists for standard genome sequencing and annotation.</title>
        <authorList>
            <consortium name="The Broad Institute Genomics Platform"/>
            <consortium name="The Broad Institute Genome Sequencing Center for Infectious Disease"/>
            <person name="Wu L."/>
            <person name="Ma J."/>
        </authorList>
    </citation>
    <scope>NUCLEOTIDE SEQUENCE [LARGE SCALE GENOMIC DNA]</scope>
    <source>
        <strain evidence="2">JCM 30331</strain>
    </source>
</reference>
<organism evidence="1 2">
    <name type="scientific">Deinococcus malanensis</name>
    <dbReference type="NCBI Taxonomy" id="1706855"/>
    <lineage>
        <taxon>Bacteria</taxon>
        <taxon>Thermotogati</taxon>
        <taxon>Deinococcota</taxon>
        <taxon>Deinococci</taxon>
        <taxon>Deinococcales</taxon>
        <taxon>Deinococcaceae</taxon>
        <taxon>Deinococcus</taxon>
    </lineage>
</organism>
<comment type="caution">
    <text evidence="1">The sequence shown here is derived from an EMBL/GenBank/DDBJ whole genome shotgun (WGS) entry which is preliminary data.</text>
</comment>
<sequence length="166" mass="16894">MNHTRTWSDVYGSACATFEGRAGGHRWLVAAPSNLAAELPAALEDVDGKGQVQLLVHDGLTPLLTAAQALEPRGVIVVAPVALSAGPAVTVPGRSVDDAGGVNYIEGGAFPAWEGPAWSVQEAAGANGECPAASAVASLNVPVLVTGPGQVGEVLERWMDVTPHGR</sequence>
<dbReference type="Proteomes" id="UP000647587">
    <property type="component" value="Unassembled WGS sequence"/>
</dbReference>
<dbReference type="RefSeq" id="WP_189008176.1">
    <property type="nucleotide sequence ID" value="NZ_BMPP01000008.1"/>
</dbReference>
<protein>
    <submittedName>
        <fullName evidence="1">Uncharacterized protein</fullName>
    </submittedName>
</protein>
<evidence type="ECO:0000313" key="1">
    <source>
        <dbReference type="EMBL" id="GGK27621.1"/>
    </source>
</evidence>
<dbReference type="EMBL" id="BMPP01000008">
    <property type="protein sequence ID" value="GGK27621.1"/>
    <property type="molecule type" value="Genomic_DNA"/>
</dbReference>
<proteinExistence type="predicted"/>
<accession>A0ABQ2EXY7</accession>
<name>A0ABQ2EXY7_9DEIO</name>
<evidence type="ECO:0000313" key="2">
    <source>
        <dbReference type="Proteomes" id="UP000647587"/>
    </source>
</evidence>
<keyword evidence="2" id="KW-1185">Reference proteome</keyword>